<dbReference type="InterPro" id="IPR014729">
    <property type="entry name" value="Rossmann-like_a/b/a_fold"/>
</dbReference>
<proteinExistence type="predicted"/>
<sequence>METSKPYDPKQVEDNIYKLWENSGFFNPDNLPARNASHSDAGGAKTHKKPFTIIMPPTNANGNLHAGHALVLTIEDIMTRYKRMQGFKALWLPGLDHAGFETQVVYEKKLEKEGRSRFKMALEELYNEILQFTLENKKNIEGQIRKIGASCDWSREKFTLDKNIVEIVYGTFEKLFKDGLIYRGKKIINWCVKHQTSLSDLETENTEKIDKLYYLKYGPFIIVTARPETKFGDKYVVMHPKDQRYTQYKQGDKFTLEWINGSTEATIIKDEAMDMDFGTGVMTITPWHDAVDFDIAEKHHLDREQIIDFQGKLLPIAGEFYGMKISQAREKIIEKLQSKNLVEKIEENYNHIVKTCYKCGTLIEPQIKDQWFLKMAPLAKPVIKAITAGKIKFIPEYYKKISLHWLKNIIDWPLSRQIVWGIPIPAKRCETCKTDIIDIKNIIKMCEKCKGFLRKETDTFDTWFSSGQWPFASLKANSDTDFKTFYPTDVMETAGEIIFFWVARMMMLGLYMTKKLPFKNVYLHGLVLDAKGQKMSKSKGNVINPLELIDKYGTDALRITLIIGNTPGTSLFLDENRIKGYKNFANKIWNSSYFVLANTKDYNPKSKIVLNIKQKKHLKDLQKLVKETTKLMDDFKFYIVAEKIYHYFWHNFCDKIIEESKSALSEVTSDKRQATRRATQYMLLEILSTSLKLLHPFMPFITEEIYQKMPSKNKKECLMIEEWPNFRK</sequence>
<name>A0A1G2HLY2_9BACT</name>
<reference evidence="11 12" key="1">
    <citation type="journal article" date="2016" name="Nat. Commun.">
        <title>Thousands of microbial genomes shed light on interconnected biogeochemical processes in an aquifer system.</title>
        <authorList>
            <person name="Anantharaman K."/>
            <person name="Brown C.T."/>
            <person name="Hug L.A."/>
            <person name="Sharon I."/>
            <person name="Castelle C.J."/>
            <person name="Probst A.J."/>
            <person name="Thomas B.C."/>
            <person name="Singh A."/>
            <person name="Wilkins M.J."/>
            <person name="Karaoz U."/>
            <person name="Brodie E.L."/>
            <person name="Williams K.H."/>
            <person name="Hubbard S.S."/>
            <person name="Banfield J.F."/>
        </authorList>
    </citation>
    <scope>NUCLEOTIDE SEQUENCE [LARGE SCALE GENOMIC DNA]</scope>
</reference>
<keyword evidence="6" id="KW-0030">Aminoacyl-tRNA synthetase</keyword>
<dbReference type="NCBIfam" id="TIGR00422">
    <property type="entry name" value="valS"/>
    <property type="match status" value="1"/>
</dbReference>
<dbReference type="Proteomes" id="UP000178991">
    <property type="component" value="Unassembled WGS sequence"/>
</dbReference>
<organism evidence="11 12">
    <name type="scientific">Candidatus Staskawiczbacteria bacterium RIFCSPHIGHO2_01_FULL_34_27</name>
    <dbReference type="NCBI Taxonomy" id="1802199"/>
    <lineage>
        <taxon>Bacteria</taxon>
        <taxon>Candidatus Staskawicziibacteriota</taxon>
    </lineage>
</organism>
<feature type="domain" description="Methionyl/Valyl/Leucyl/Isoleucyl-tRNA synthetase anticodon-binding" evidence="10">
    <location>
        <begin position="617"/>
        <end position="725"/>
    </location>
</feature>
<keyword evidence="4" id="KW-0067">ATP-binding</keyword>
<dbReference type="EMBL" id="MHOL01000004">
    <property type="protein sequence ID" value="OGZ63280.1"/>
    <property type="molecule type" value="Genomic_DNA"/>
</dbReference>
<dbReference type="SUPFAM" id="SSF50677">
    <property type="entry name" value="ValRS/IleRS/LeuRS editing domain"/>
    <property type="match status" value="1"/>
</dbReference>
<gene>
    <name evidence="11" type="ORF">A2639_02455</name>
</gene>
<evidence type="ECO:0000313" key="12">
    <source>
        <dbReference type="Proteomes" id="UP000178991"/>
    </source>
</evidence>
<keyword evidence="3" id="KW-0547">Nucleotide-binding</keyword>
<dbReference type="InterPro" id="IPR009008">
    <property type="entry name" value="Val/Leu/Ile-tRNA-synth_edit"/>
</dbReference>
<dbReference type="InterPro" id="IPR033705">
    <property type="entry name" value="Anticodon_Ia_Val"/>
</dbReference>
<dbReference type="CDD" id="cd00817">
    <property type="entry name" value="ValRS_core"/>
    <property type="match status" value="1"/>
</dbReference>
<dbReference type="SUPFAM" id="SSF52374">
    <property type="entry name" value="Nucleotidylyl transferase"/>
    <property type="match status" value="1"/>
</dbReference>
<evidence type="ECO:0000256" key="8">
    <source>
        <dbReference type="NCBIfam" id="TIGR00422"/>
    </source>
</evidence>
<dbReference type="NCBIfam" id="NF004349">
    <property type="entry name" value="PRK05729.1"/>
    <property type="match status" value="1"/>
</dbReference>
<evidence type="ECO:0000259" key="9">
    <source>
        <dbReference type="Pfam" id="PF00133"/>
    </source>
</evidence>
<evidence type="ECO:0000256" key="2">
    <source>
        <dbReference type="ARBA" id="ARBA00022598"/>
    </source>
</evidence>
<comment type="catalytic activity">
    <reaction evidence="7">
        <text>tRNA(Val) + L-valine + ATP = L-valyl-tRNA(Val) + AMP + diphosphate</text>
        <dbReference type="Rhea" id="RHEA:10704"/>
        <dbReference type="Rhea" id="RHEA-COMP:9672"/>
        <dbReference type="Rhea" id="RHEA-COMP:9708"/>
        <dbReference type="ChEBI" id="CHEBI:30616"/>
        <dbReference type="ChEBI" id="CHEBI:33019"/>
        <dbReference type="ChEBI" id="CHEBI:57762"/>
        <dbReference type="ChEBI" id="CHEBI:78442"/>
        <dbReference type="ChEBI" id="CHEBI:78537"/>
        <dbReference type="ChEBI" id="CHEBI:456215"/>
        <dbReference type="EC" id="6.1.1.9"/>
    </reaction>
</comment>
<dbReference type="InterPro" id="IPR002303">
    <property type="entry name" value="Valyl-tRNA_ligase"/>
</dbReference>
<dbReference type="GO" id="GO:0006438">
    <property type="term" value="P:valyl-tRNA aminoacylation"/>
    <property type="evidence" value="ECO:0007669"/>
    <property type="project" value="UniProtKB-UniRule"/>
</dbReference>
<comment type="caution">
    <text evidence="11">The sequence shown here is derived from an EMBL/GenBank/DDBJ whole genome shotgun (WGS) entry which is preliminary data.</text>
</comment>
<keyword evidence="5" id="KW-0648">Protein biosynthesis</keyword>
<dbReference type="GO" id="GO:0005829">
    <property type="term" value="C:cytosol"/>
    <property type="evidence" value="ECO:0007669"/>
    <property type="project" value="TreeGrafter"/>
</dbReference>
<evidence type="ECO:0000313" key="11">
    <source>
        <dbReference type="EMBL" id="OGZ63280.1"/>
    </source>
</evidence>
<feature type="domain" description="Aminoacyl-tRNA synthetase class Ia" evidence="9">
    <location>
        <begin position="44"/>
        <end position="565"/>
    </location>
</feature>
<evidence type="ECO:0000256" key="6">
    <source>
        <dbReference type="ARBA" id="ARBA00023146"/>
    </source>
</evidence>
<evidence type="ECO:0000259" key="10">
    <source>
        <dbReference type="Pfam" id="PF08264"/>
    </source>
</evidence>
<dbReference type="InterPro" id="IPR013155">
    <property type="entry name" value="M/V/L/I-tRNA-synth_anticd-bd"/>
</dbReference>
<dbReference type="GO" id="GO:0004832">
    <property type="term" value="F:valine-tRNA ligase activity"/>
    <property type="evidence" value="ECO:0007669"/>
    <property type="project" value="UniProtKB-UniRule"/>
</dbReference>
<dbReference type="GO" id="GO:0002161">
    <property type="term" value="F:aminoacyl-tRNA deacylase activity"/>
    <property type="evidence" value="ECO:0007669"/>
    <property type="project" value="InterPro"/>
</dbReference>
<dbReference type="Pfam" id="PF08264">
    <property type="entry name" value="Anticodon_1"/>
    <property type="match status" value="1"/>
</dbReference>
<dbReference type="Gene3D" id="1.10.730.10">
    <property type="entry name" value="Isoleucyl-tRNA Synthetase, Domain 1"/>
    <property type="match status" value="1"/>
</dbReference>
<dbReference type="AlphaFoldDB" id="A0A1G2HLY2"/>
<dbReference type="SUPFAM" id="SSF47323">
    <property type="entry name" value="Anticodon-binding domain of a subclass of class I aminoacyl-tRNA synthetases"/>
    <property type="match status" value="1"/>
</dbReference>
<dbReference type="CDD" id="cd07962">
    <property type="entry name" value="Anticodon_Ia_Val"/>
    <property type="match status" value="1"/>
</dbReference>
<dbReference type="PANTHER" id="PTHR11946">
    <property type="entry name" value="VALYL-TRNA SYNTHETASES"/>
    <property type="match status" value="1"/>
</dbReference>
<evidence type="ECO:0000256" key="1">
    <source>
        <dbReference type="ARBA" id="ARBA00013169"/>
    </source>
</evidence>
<dbReference type="EC" id="6.1.1.9" evidence="1 8"/>
<dbReference type="InterPro" id="IPR002300">
    <property type="entry name" value="aa-tRNA-synth_Ia"/>
</dbReference>
<keyword evidence="2 11" id="KW-0436">Ligase</keyword>
<dbReference type="Pfam" id="PF00133">
    <property type="entry name" value="tRNA-synt_1"/>
    <property type="match status" value="1"/>
</dbReference>
<dbReference type="PANTHER" id="PTHR11946:SF93">
    <property type="entry name" value="VALINE--TRNA LIGASE, CHLOROPLASTIC_MITOCHONDRIAL 2"/>
    <property type="match status" value="1"/>
</dbReference>
<dbReference type="Gene3D" id="3.40.50.620">
    <property type="entry name" value="HUPs"/>
    <property type="match status" value="2"/>
</dbReference>
<evidence type="ECO:0000256" key="4">
    <source>
        <dbReference type="ARBA" id="ARBA00022840"/>
    </source>
</evidence>
<dbReference type="GO" id="GO:0005524">
    <property type="term" value="F:ATP binding"/>
    <property type="evidence" value="ECO:0007669"/>
    <property type="project" value="UniProtKB-KW"/>
</dbReference>
<evidence type="ECO:0000256" key="7">
    <source>
        <dbReference type="ARBA" id="ARBA00047552"/>
    </source>
</evidence>
<protein>
    <recommendedName>
        <fullName evidence="1 8">Valine--tRNA ligase</fullName>
        <ecNumber evidence="1 8">6.1.1.9</ecNumber>
    </recommendedName>
</protein>
<evidence type="ECO:0000256" key="5">
    <source>
        <dbReference type="ARBA" id="ARBA00022917"/>
    </source>
</evidence>
<evidence type="ECO:0000256" key="3">
    <source>
        <dbReference type="ARBA" id="ARBA00022741"/>
    </source>
</evidence>
<dbReference type="InterPro" id="IPR009080">
    <property type="entry name" value="tRNAsynth_Ia_anticodon-bd"/>
</dbReference>
<accession>A0A1G2HLY2</accession>
<dbReference type="PRINTS" id="PR00986">
    <property type="entry name" value="TRNASYNTHVAL"/>
</dbReference>